<dbReference type="GO" id="GO:0046872">
    <property type="term" value="F:metal ion binding"/>
    <property type="evidence" value="ECO:0007669"/>
    <property type="project" value="UniProtKB-KW"/>
</dbReference>
<dbReference type="PANTHER" id="PTHR22789">
    <property type="entry name" value="FUCULOSE PHOSPHATE ALDOLASE"/>
    <property type="match status" value="1"/>
</dbReference>
<comment type="caution">
    <text evidence="4">The sequence shown here is derived from an EMBL/GenBank/DDBJ whole genome shotgun (WGS) entry which is preliminary data.</text>
</comment>
<dbReference type="InterPro" id="IPR050197">
    <property type="entry name" value="Aldolase_class_II_sugar_metab"/>
</dbReference>
<evidence type="ECO:0000256" key="2">
    <source>
        <dbReference type="ARBA" id="ARBA00023239"/>
    </source>
</evidence>
<dbReference type="SMART" id="SM01007">
    <property type="entry name" value="Aldolase_II"/>
    <property type="match status" value="1"/>
</dbReference>
<name>A0A850T9L1_9BACT</name>
<dbReference type="RefSeq" id="WP_178367702.1">
    <property type="nucleotide sequence ID" value="NZ_JACADJ010000065.1"/>
</dbReference>
<dbReference type="EMBL" id="JACADJ010000065">
    <property type="protein sequence ID" value="NWH06252.1"/>
    <property type="molecule type" value="Genomic_DNA"/>
</dbReference>
<evidence type="ECO:0000313" key="5">
    <source>
        <dbReference type="Proteomes" id="UP000553343"/>
    </source>
</evidence>
<dbReference type="Proteomes" id="UP000553343">
    <property type="component" value="Unassembled WGS sequence"/>
</dbReference>
<dbReference type="PANTHER" id="PTHR22789:SF0">
    <property type="entry name" value="3-OXO-TETRONATE 4-PHOSPHATE DECARBOXYLASE-RELATED"/>
    <property type="match status" value="1"/>
</dbReference>
<accession>A0A850T9L1</accession>
<dbReference type="NCBIfam" id="NF005302">
    <property type="entry name" value="PRK06833.1"/>
    <property type="match status" value="1"/>
</dbReference>
<sequence>MTLEKERKAIVRFGLKMVESGLTTGTGGNLSMLDRASGQVAISPSGIEYGALQPEEVVLTDLDGNIIDGACKPSSELGFHLSLYNQRSDVRAVVHTHSPYATTIACLGWEIPAVHYLVGFAGKKVPIAPYATFGTPELAQKVADTIGAYNAILLANHGMLAVGSTMDAAFAAAEEIEFVARIYYQTKSIGTPVILPEEEMATVLEKFRTYGQKKMG</sequence>
<keyword evidence="5" id="KW-1185">Reference proteome</keyword>
<dbReference type="AlphaFoldDB" id="A0A850T9L1"/>
<dbReference type="InterPro" id="IPR036409">
    <property type="entry name" value="Aldolase_II/adducin_N_sf"/>
</dbReference>
<keyword evidence="2 4" id="KW-0456">Lyase</keyword>
<feature type="domain" description="Class II aldolase/adducin N-terminal" evidence="3">
    <location>
        <begin position="8"/>
        <end position="184"/>
    </location>
</feature>
<dbReference type="GO" id="GO:0005829">
    <property type="term" value="C:cytosol"/>
    <property type="evidence" value="ECO:0007669"/>
    <property type="project" value="TreeGrafter"/>
</dbReference>
<dbReference type="EC" id="4.1.2.17" evidence="4"/>
<evidence type="ECO:0000256" key="1">
    <source>
        <dbReference type="ARBA" id="ARBA00022723"/>
    </source>
</evidence>
<dbReference type="Gene3D" id="3.40.225.10">
    <property type="entry name" value="Class II aldolase/adducin N-terminal domain"/>
    <property type="match status" value="1"/>
</dbReference>
<keyword evidence="1" id="KW-0479">Metal-binding</keyword>
<gene>
    <name evidence="4" type="ORF">HXW94_14890</name>
</gene>
<proteinExistence type="predicted"/>
<dbReference type="Pfam" id="PF00596">
    <property type="entry name" value="Aldolase_II"/>
    <property type="match status" value="1"/>
</dbReference>
<dbReference type="GO" id="GO:0019323">
    <property type="term" value="P:pentose catabolic process"/>
    <property type="evidence" value="ECO:0007669"/>
    <property type="project" value="TreeGrafter"/>
</dbReference>
<dbReference type="GO" id="GO:0008738">
    <property type="term" value="F:L-fuculose-phosphate aldolase activity"/>
    <property type="evidence" value="ECO:0007669"/>
    <property type="project" value="UniProtKB-EC"/>
</dbReference>
<protein>
    <submittedName>
        <fullName evidence="4">L-fuculose-phosphate aldolase</fullName>
        <ecNumber evidence="4">4.1.2.17</ecNumber>
    </submittedName>
</protein>
<reference evidence="4 5" key="1">
    <citation type="submission" date="2020-06" db="EMBL/GenBank/DDBJ databases">
        <title>High-quality draft genome of sulfate reducer Desulfobacter latus type strain AcrS2 isolated from marine sediment.</title>
        <authorList>
            <person name="Hoppe M."/>
            <person name="Larsen C.K."/>
            <person name="Marshall I.P.G."/>
            <person name="Schramm A."/>
            <person name="Marietou A.G."/>
        </authorList>
    </citation>
    <scope>NUCLEOTIDE SEQUENCE [LARGE SCALE GENOMIC DNA]</scope>
    <source>
        <strain evidence="4 5">AcRS2</strain>
    </source>
</reference>
<dbReference type="InterPro" id="IPR001303">
    <property type="entry name" value="Aldolase_II/adducin_N"/>
</dbReference>
<evidence type="ECO:0000259" key="3">
    <source>
        <dbReference type="SMART" id="SM01007"/>
    </source>
</evidence>
<evidence type="ECO:0000313" key="4">
    <source>
        <dbReference type="EMBL" id="NWH06252.1"/>
    </source>
</evidence>
<dbReference type="SUPFAM" id="SSF53639">
    <property type="entry name" value="AraD/HMP-PK domain-like"/>
    <property type="match status" value="1"/>
</dbReference>
<organism evidence="4 5">
    <name type="scientific">Desulfobacter latus</name>
    <dbReference type="NCBI Taxonomy" id="2292"/>
    <lineage>
        <taxon>Bacteria</taxon>
        <taxon>Pseudomonadati</taxon>
        <taxon>Thermodesulfobacteriota</taxon>
        <taxon>Desulfobacteria</taxon>
        <taxon>Desulfobacterales</taxon>
        <taxon>Desulfobacteraceae</taxon>
        <taxon>Desulfobacter</taxon>
    </lineage>
</organism>